<dbReference type="PANTHER" id="PTHR22950">
    <property type="entry name" value="AMINO ACID TRANSPORTER"/>
    <property type="match status" value="1"/>
</dbReference>
<evidence type="ECO:0000259" key="7">
    <source>
        <dbReference type="Pfam" id="PF01490"/>
    </source>
</evidence>
<dbReference type="GO" id="GO:0015179">
    <property type="term" value="F:L-amino acid transmembrane transporter activity"/>
    <property type="evidence" value="ECO:0007669"/>
    <property type="project" value="TreeGrafter"/>
</dbReference>
<comment type="subcellular location">
    <subcellularLocation>
        <location evidence="1">Membrane</location>
        <topology evidence="1">Multi-pass membrane protein</topology>
    </subcellularLocation>
</comment>
<reference evidence="8" key="1">
    <citation type="journal article" date="2020" name="BMC">
        <title>Leishmania infection induces a limited differential gene expression in the sand fly midgut.</title>
        <authorList>
            <person name="Coutinho-Abreu I.V."/>
            <person name="Serafim T.D."/>
            <person name="Meneses C."/>
            <person name="Kamhawi S."/>
            <person name="Oliveira F."/>
            <person name="Valenzuela J.G."/>
        </authorList>
    </citation>
    <scope>NUCLEOTIDE SEQUENCE</scope>
    <source>
        <strain evidence="8">Jacobina</strain>
        <tissue evidence="8">Midgut</tissue>
    </source>
</reference>
<keyword evidence="4 6" id="KW-0472">Membrane</keyword>
<name>A0A7G3AD65_LUTLO</name>
<feature type="compositionally biased region" description="Polar residues" evidence="5">
    <location>
        <begin position="1"/>
        <end position="19"/>
    </location>
</feature>
<dbReference type="EMBL" id="GITU01000660">
    <property type="protein sequence ID" value="MBC1169363.1"/>
    <property type="molecule type" value="Transcribed_RNA"/>
</dbReference>
<keyword evidence="3 6" id="KW-1133">Transmembrane helix</keyword>
<feature type="transmembrane region" description="Helical" evidence="6">
    <location>
        <begin position="366"/>
        <end position="388"/>
    </location>
</feature>
<evidence type="ECO:0000256" key="3">
    <source>
        <dbReference type="ARBA" id="ARBA00022989"/>
    </source>
</evidence>
<dbReference type="GO" id="GO:0005774">
    <property type="term" value="C:vacuolar membrane"/>
    <property type="evidence" value="ECO:0007669"/>
    <property type="project" value="TreeGrafter"/>
</dbReference>
<evidence type="ECO:0000256" key="6">
    <source>
        <dbReference type="SAM" id="Phobius"/>
    </source>
</evidence>
<accession>A0A7G3AD65</accession>
<dbReference type="Pfam" id="PF01490">
    <property type="entry name" value="Aa_trans"/>
    <property type="match status" value="1"/>
</dbReference>
<feature type="transmembrane region" description="Helical" evidence="6">
    <location>
        <begin position="322"/>
        <end position="346"/>
    </location>
</feature>
<feature type="transmembrane region" description="Helical" evidence="6">
    <location>
        <begin position="542"/>
        <end position="564"/>
    </location>
</feature>
<sequence>MESTPMKNLQQTKSTTNKMATERQPLLSQAEPPAETTPAVMPPRPDVRTSPESALVDVHSESSVVEETIEGDSKESLYDSTMYDPWSNRKLEHPTSNLDTLIHLLKGNIGTGILAMPDAFKNAGLYVGLFGTLLMGAICTHCMHILVRCSHELCRRLQIPSLGFSEVCCAAFVTGPFGLRRYAQLVRIIINIFLCITQLGFCCVYFLFVALNLQEVIARYYVKVDVRVYLVLILIPMIALNMVRNLKYLTPVSLLAAVLTVSGLTITFYYVLQDLPPSSSVHGFSTWAQLPLYFGTAIYAFEGIGIVLPLENNMGTPEDLGGATGVLNTGMVIVACLYTAVGFFGYLKYGDAVSGSITLDLPNTMLAQSVRIVMAVAIFFSYGLQFYVPVNVIGPWVKSHFQSEQHKMYADHLFRIALVFFTFILAAIIPNLGGVISLVGAMSSSMLALIFPPLIEIVTFWPTDLGRYYWILWKDLAIMIFGICGFFFGTYTTIIPNLGGVISLVGAMSSSMLALIFPPLIEIVTFWPTDLGRYYWILWKDLAIMIFGICGFFFGTYTSLWQLLNQHTDA</sequence>
<feature type="transmembrane region" description="Helical" evidence="6">
    <location>
        <begin position="123"/>
        <end position="147"/>
    </location>
</feature>
<dbReference type="VEuPathDB" id="VectorBase:LLONM1_012045"/>
<feature type="transmembrane region" description="Helical" evidence="6">
    <location>
        <begin position="501"/>
        <end position="521"/>
    </location>
</feature>
<protein>
    <submittedName>
        <fullName evidence="8">Putative amino acid transporter</fullName>
    </submittedName>
</protein>
<dbReference type="InterPro" id="IPR013057">
    <property type="entry name" value="AA_transpt_TM"/>
</dbReference>
<feature type="transmembrane region" description="Helical" evidence="6">
    <location>
        <begin position="188"/>
        <end position="208"/>
    </location>
</feature>
<evidence type="ECO:0000256" key="5">
    <source>
        <dbReference type="SAM" id="MobiDB-lite"/>
    </source>
</evidence>
<feature type="transmembrane region" description="Helical" evidence="6">
    <location>
        <begin position="476"/>
        <end position="495"/>
    </location>
</feature>
<evidence type="ECO:0000256" key="2">
    <source>
        <dbReference type="ARBA" id="ARBA00022692"/>
    </source>
</evidence>
<dbReference type="VEuPathDB" id="VectorBase:LLONM1_007537"/>
<dbReference type="PANTHER" id="PTHR22950:SF349">
    <property type="entry name" value="AMINO ACID TRANSPORTER TRANSMEMBRANE DOMAIN-CONTAINING PROTEIN"/>
    <property type="match status" value="1"/>
</dbReference>
<keyword evidence="2 6" id="KW-0812">Transmembrane</keyword>
<evidence type="ECO:0000256" key="1">
    <source>
        <dbReference type="ARBA" id="ARBA00004141"/>
    </source>
</evidence>
<feature type="domain" description="Amino acid transporter transmembrane" evidence="7">
    <location>
        <begin position="93"/>
        <end position="495"/>
    </location>
</feature>
<feature type="transmembrane region" description="Helical" evidence="6">
    <location>
        <begin position="409"/>
        <end position="429"/>
    </location>
</feature>
<feature type="transmembrane region" description="Helical" evidence="6">
    <location>
        <begin position="220"/>
        <end position="240"/>
    </location>
</feature>
<feature type="transmembrane region" description="Helical" evidence="6">
    <location>
        <begin position="252"/>
        <end position="272"/>
    </location>
</feature>
<evidence type="ECO:0000256" key="4">
    <source>
        <dbReference type="ARBA" id="ARBA00023136"/>
    </source>
</evidence>
<dbReference type="AlphaFoldDB" id="A0A7G3AD65"/>
<organism evidence="8">
    <name type="scientific">Lutzomyia longipalpis</name>
    <name type="common">Sand fly</name>
    <dbReference type="NCBI Taxonomy" id="7200"/>
    <lineage>
        <taxon>Eukaryota</taxon>
        <taxon>Metazoa</taxon>
        <taxon>Ecdysozoa</taxon>
        <taxon>Arthropoda</taxon>
        <taxon>Hexapoda</taxon>
        <taxon>Insecta</taxon>
        <taxon>Pterygota</taxon>
        <taxon>Neoptera</taxon>
        <taxon>Endopterygota</taxon>
        <taxon>Diptera</taxon>
        <taxon>Nematocera</taxon>
        <taxon>Psychodoidea</taxon>
        <taxon>Psychodidae</taxon>
        <taxon>Lutzomyia</taxon>
        <taxon>Lutzomyia</taxon>
    </lineage>
</organism>
<proteinExistence type="predicted"/>
<feature type="transmembrane region" description="Helical" evidence="6">
    <location>
        <begin position="292"/>
        <end position="310"/>
    </location>
</feature>
<evidence type="ECO:0000313" key="8">
    <source>
        <dbReference type="EMBL" id="MBC1169363.1"/>
    </source>
</evidence>
<feature type="region of interest" description="Disordered" evidence="5">
    <location>
        <begin position="1"/>
        <end position="54"/>
    </location>
</feature>